<protein>
    <submittedName>
        <fullName evidence="2">Helix-turn-helix transcriptional regulator</fullName>
    </submittedName>
</protein>
<evidence type="ECO:0000313" key="2">
    <source>
        <dbReference type="EMBL" id="MDO7788813.1"/>
    </source>
</evidence>
<reference evidence="2" key="1">
    <citation type="journal article" date="2023" name="J. Hazard. Mater.">
        <title>Anaerobic biodegradation of pyrene and benzo[a]pyrene by a new sulfate-reducing Desulforamulus aquiferis strain DSA.</title>
        <authorList>
            <person name="Zhang Z."/>
            <person name="Sun J."/>
            <person name="Gong X."/>
            <person name="Wang C."/>
            <person name="Wang H."/>
        </authorList>
    </citation>
    <scope>NUCLEOTIDE SEQUENCE</scope>
    <source>
        <strain evidence="2">DSA</strain>
    </source>
</reference>
<dbReference type="AlphaFoldDB" id="A0AAW7ZGJ0"/>
<dbReference type="SMART" id="SM00530">
    <property type="entry name" value="HTH_XRE"/>
    <property type="match status" value="1"/>
</dbReference>
<proteinExistence type="predicted"/>
<dbReference type="Proteomes" id="UP001172911">
    <property type="component" value="Unassembled WGS sequence"/>
</dbReference>
<dbReference type="Gene3D" id="1.10.260.40">
    <property type="entry name" value="lambda repressor-like DNA-binding domains"/>
    <property type="match status" value="1"/>
</dbReference>
<organism evidence="2 3">
    <name type="scientific">Desulforamulus aquiferis</name>
    <dbReference type="NCBI Taxonomy" id="1397668"/>
    <lineage>
        <taxon>Bacteria</taxon>
        <taxon>Bacillati</taxon>
        <taxon>Bacillota</taxon>
        <taxon>Clostridia</taxon>
        <taxon>Eubacteriales</taxon>
        <taxon>Peptococcaceae</taxon>
        <taxon>Desulforamulus</taxon>
    </lineage>
</organism>
<name>A0AAW7ZGJ0_9FIRM</name>
<dbReference type="EMBL" id="JARPTC010000025">
    <property type="protein sequence ID" value="MDO7788813.1"/>
    <property type="molecule type" value="Genomic_DNA"/>
</dbReference>
<feature type="domain" description="HTH cro/C1-type" evidence="1">
    <location>
        <begin position="7"/>
        <end position="61"/>
    </location>
</feature>
<evidence type="ECO:0000259" key="1">
    <source>
        <dbReference type="PROSITE" id="PS50943"/>
    </source>
</evidence>
<dbReference type="RefSeq" id="WP_304545084.1">
    <property type="nucleotide sequence ID" value="NZ_JARPTC010000025.1"/>
</dbReference>
<keyword evidence="3" id="KW-1185">Reference proteome</keyword>
<dbReference type="Pfam" id="PF13443">
    <property type="entry name" value="HTH_26"/>
    <property type="match status" value="1"/>
</dbReference>
<gene>
    <name evidence="2" type="ORF">P6N53_16430</name>
</gene>
<dbReference type="InterPro" id="IPR010982">
    <property type="entry name" value="Lambda_DNA-bd_dom_sf"/>
</dbReference>
<dbReference type="SUPFAM" id="SSF47413">
    <property type="entry name" value="lambda repressor-like DNA-binding domains"/>
    <property type="match status" value="1"/>
</dbReference>
<dbReference type="InterPro" id="IPR001387">
    <property type="entry name" value="Cro/C1-type_HTH"/>
</dbReference>
<dbReference type="CDD" id="cd00093">
    <property type="entry name" value="HTH_XRE"/>
    <property type="match status" value="1"/>
</dbReference>
<accession>A0AAW7ZGJ0</accession>
<dbReference type="PROSITE" id="PS50943">
    <property type="entry name" value="HTH_CROC1"/>
    <property type="match status" value="1"/>
</dbReference>
<evidence type="ECO:0000313" key="3">
    <source>
        <dbReference type="Proteomes" id="UP001172911"/>
    </source>
</evidence>
<dbReference type="GO" id="GO:0003677">
    <property type="term" value="F:DNA binding"/>
    <property type="evidence" value="ECO:0007669"/>
    <property type="project" value="InterPro"/>
</dbReference>
<sequence length="70" mass="8003">MDFSRTIKHVLVDKGLKASDLARMTGYSYQYVLDVLKGKRRWNETMIEKVCEVLDLKVKVVPKDTDIGAS</sequence>
<reference evidence="2" key="2">
    <citation type="submission" date="2023-03" db="EMBL/GenBank/DDBJ databases">
        <authorList>
            <person name="Zhang Z."/>
        </authorList>
    </citation>
    <scope>NUCLEOTIDE SEQUENCE</scope>
    <source>
        <strain evidence="2">DSA</strain>
    </source>
</reference>
<comment type="caution">
    <text evidence="2">The sequence shown here is derived from an EMBL/GenBank/DDBJ whole genome shotgun (WGS) entry which is preliminary data.</text>
</comment>